<evidence type="ECO:0000256" key="1">
    <source>
        <dbReference type="ARBA" id="ARBA00004567"/>
    </source>
</evidence>
<keyword evidence="5" id="KW-0653">Protein transport</keyword>
<dbReference type="SMART" id="SM00160">
    <property type="entry name" value="RanBD"/>
    <property type="match status" value="1"/>
</dbReference>
<dbReference type="RefSeq" id="XP_013785188.1">
    <property type="nucleotide sequence ID" value="XM_013929734.2"/>
</dbReference>
<dbReference type="PANTHER" id="PTHR23138:SF141">
    <property type="entry name" value="NUCLEAR PORE COMPLEX PROTEIN NUP50"/>
    <property type="match status" value="1"/>
</dbReference>
<dbReference type="Proteomes" id="UP000694941">
    <property type="component" value="Unplaced"/>
</dbReference>
<evidence type="ECO:0000256" key="3">
    <source>
        <dbReference type="ARBA" id="ARBA00022737"/>
    </source>
</evidence>
<feature type="region of interest" description="Disordered" evidence="10">
    <location>
        <begin position="299"/>
        <end position="320"/>
    </location>
</feature>
<sequence>MAKRIAANQLTHDNWEEEDVPEDAGMFQQADKNEINRRVLRKAKRRNLEKNSTGSANPFSGFGGFGSKPIPASNSVNSLSKNPSMPFTNGTTAFRQSSATDKNVCLESSSSTGLQVATQNVAKKESKPLSRDIRYYQQLKTLNENFVEWIQKHLSKSPYCNFTPVFQDYEKYVKDIEKKFDVQNLDIECTEQSTTVSSGLTLSSESTSTTTSTAVFNFGFCSKTNEASKITSSENFKFFPSVSSTTSTKTFSFGLKTATESTNSVCSGSLLSFGQSGTTTSTANSLPITKESNSIGFSFKTNNDPQKLKEQGGEGTTLGSKGTFKFFPSISSTTSTSTFSFGMRTAPESTNSVSSGSVLSYGQGDTITSTANTLSTAKESGFTGFSFKANSGSEKSGDQDKNENSQSEEENEQPPKTEFTRVEEKDAVYSKRCKLFYKKGGSYVDKGIGTLYVKMVEETSQLLVRADTNLGNILLNVRLSSSLPMERVGNNNVLIVCIPNPPIDPKTSTESTPFLIRVKNGKEADELLEKLNQYKS</sequence>
<keyword evidence="2" id="KW-0813">Transport</keyword>
<dbReference type="InterPro" id="IPR000156">
    <property type="entry name" value="Ran_bind_dom"/>
</dbReference>
<feature type="region of interest" description="Disordered" evidence="10">
    <location>
        <begin position="1"/>
        <end position="35"/>
    </location>
</feature>
<protein>
    <submittedName>
        <fullName evidence="13 14">Nuclear pore complex protein Nup50-like isoform X1</fullName>
    </submittedName>
</protein>
<evidence type="ECO:0000256" key="9">
    <source>
        <dbReference type="ARBA" id="ARBA00023242"/>
    </source>
</evidence>
<evidence type="ECO:0000256" key="6">
    <source>
        <dbReference type="ARBA" id="ARBA00022990"/>
    </source>
</evidence>
<evidence type="ECO:0000256" key="7">
    <source>
        <dbReference type="ARBA" id="ARBA00023010"/>
    </source>
</evidence>
<feature type="domain" description="RanBD1" evidence="11">
    <location>
        <begin position="408"/>
        <end position="531"/>
    </location>
</feature>
<organism evidence="12 14">
    <name type="scientific">Limulus polyphemus</name>
    <name type="common">Atlantic horseshoe crab</name>
    <dbReference type="NCBI Taxonomy" id="6850"/>
    <lineage>
        <taxon>Eukaryota</taxon>
        <taxon>Metazoa</taxon>
        <taxon>Ecdysozoa</taxon>
        <taxon>Arthropoda</taxon>
        <taxon>Chelicerata</taxon>
        <taxon>Merostomata</taxon>
        <taxon>Xiphosura</taxon>
        <taxon>Limulidae</taxon>
        <taxon>Limulus</taxon>
    </lineage>
</organism>
<keyword evidence="12" id="KW-1185">Reference proteome</keyword>
<proteinExistence type="predicted"/>
<dbReference type="GeneID" id="106469255"/>
<evidence type="ECO:0000256" key="5">
    <source>
        <dbReference type="ARBA" id="ARBA00022927"/>
    </source>
</evidence>
<feature type="region of interest" description="Disordered" evidence="10">
    <location>
        <begin position="388"/>
        <end position="419"/>
    </location>
</feature>
<gene>
    <name evidence="13 14" type="primary">LOC106469255</name>
</gene>
<evidence type="ECO:0000259" key="11">
    <source>
        <dbReference type="SMART" id="SM00160"/>
    </source>
</evidence>
<keyword evidence="7" id="KW-0811">Translocation</keyword>
<dbReference type="InterPro" id="IPR045255">
    <property type="entry name" value="RanBP1-like"/>
</dbReference>
<dbReference type="Gene3D" id="2.30.29.30">
    <property type="entry name" value="Pleckstrin-homology domain (PH domain)/Phosphotyrosine-binding domain (PTB)"/>
    <property type="match status" value="1"/>
</dbReference>
<accession>A0ABM1TC23</accession>
<name>A0ABM1TC23_LIMPO</name>
<evidence type="ECO:0000256" key="10">
    <source>
        <dbReference type="SAM" id="MobiDB-lite"/>
    </source>
</evidence>
<evidence type="ECO:0000313" key="13">
    <source>
        <dbReference type="RefSeq" id="XP_013785188.1"/>
    </source>
</evidence>
<dbReference type="InterPro" id="IPR011993">
    <property type="entry name" value="PH-like_dom_sf"/>
</dbReference>
<reference evidence="13 14" key="1">
    <citation type="submission" date="2025-05" db="UniProtKB">
        <authorList>
            <consortium name="RefSeq"/>
        </authorList>
    </citation>
    <scope>IDENTIFICATION</scope>
    <source>
        <tissue evidence="13 14">Muscle</tissue>
    </source>
</reference>
<dbReference type="PANTHER" id="PTHR23138">
    <property type="entry name" value="RAN BINDING PROTEIN"/>
    <property type="match status" value="1"/>
</dbReference>
<evidence type="ECO:0000313" key="14">
    <source>
        <dbReference type="RefSeq" id="XP_022253429.1"/>
    </source>
</evidence>
<evidence type="ECO:0000256" key="8">
    <source>
        <dbReference type="ARBA" id="ARBA00023132"/>
    </source>
</evidence>
<keyword evidence="6" id="KW-0007">Acetylation</keyword>
<dbReference type="CDD" id="cd13170">
    <property type="entry name" value="RanBD_NUP50"/>
    <property type="match status" value="1"/>
</dbReference>
<evidence type="ECO:0000256" key="4">
    <source>
        <dbReference type="ARBA" id="ARBA00022816"/>
    </source>
</evidence>
<keyword evidence="4" id="KW-0509">mRNA transport</keyword>
<evidence type="ECO:0000313" key="12">
    <source>
        <dbReference type="Proteomes" id="UP000694941"/>
    </source>
</evidence>
<evidence type="ECO:0000256" key="2">
    <source>
        <dbReference type="ARBA" id="ARBA00022448"/>
    </source>
</evidence>
<dbReference type="Pfam" id="PF08911">
    <property type="entry name" value="NUP50"/>
    <property type="match status" value="1"/>
</dbReference>
<dbReference type="RefSeq" id="XP_022253429.1">
    <property type="nucleotide sequence ID" value="XM_022397721.1"/>
</dbReference>
<comment type="subcellular location">
    <subcellularLocation>
        <location evidence="1">Nucleus</location>
        <location evidence="1">Nuclear pore complex</location>
    </subcellularLocation>
</comment>
<dbReference type="SUPFAM" id="SSF50729">
    <property type="entry name" value="PH domain-like"/>
    <property type="match status" value="1"/>
</dbReference>
<keyword evidence="9" id="KW-0539">Nucleus</keyword>
<dbReference type="InterPro" id="IPR015007">
    <property type="entry name" value="NUP2/50/61"/>
</dbReference>
<keyword evidence="8" id="KW-0906">Nuclear pore complex</keyword>
<keyword evidence="3" id="KW-0677">Repeat</keyword>